<sequence length="340" mass="37086">MRVFALVKNGAADEAFELREQATPTPKSGELLIESEGFGLNFADVMARLGIYRDCPPLPAVIGYENVGRIKAIGAGVEGFEIGERVLAFTRFGGYADHVISPAMAVAKIPERFSVGEATALATQYITAYFAAEETVSLYRGDHVLIHAAAGGVGTALVQLLKRKGCVIFGTAGSEEKMEYLRELGVDYPINYREVDYQTEVEKLGFGRKLDATFNPIGGDYVKKDFKLLGPGGRLVLYGASKMTEARGNIIKMLKLLFGFGWWSPIGFVTKSTALIGINMLRIADHKPEAFQRSLRAVIDLAESGAIKPTVGKEYPYTQLSDAHTYLEGRKSIGKVAVKW</sequence>
<evidence type="ECO:0000259" key="1">
    <source>
        <dbReference type="SMART" id="SM00829"/>
    </source>
</evidence>
<dbReference type="Proteomes" id="UP001610063">
    <property type="component" value="Unassembled WGS sequence"/>
</dbReference>
<dbReference type="InterPro" id="IPR051397">
    <property type="entry name" value="Zn-ADH-like_protein"/>
</dbReference>
<dbReference type="SMART" id="SM00829">
    <property type="entry name" value="PKS_ER"/>
    <property type="match status" value="1"/>
</dbReference>
<dbReference type="InterPro" id="IPR011032">
    <property type="entry name" value="GroES-like_sf"/>
</dbReference>
<evidence type="ECO:0000313" key="3">
    <source>
        <dbReference type="Proteomes" id="UP001610063"/>
    </source>
</evidence>
<dbReference type="InterPro" id="IPR013154">
    <property type="entry name" value="ADH-like_N"/>
</dbReference>
<dbReference type="EMBL" id="JBIPKE010000008">
    <property type="protein sequence ID" value="MFH6982015.1"/>
    <property type="molecule type" value="Genomic_DNA"/>
</dbReference>
<protein>
    <submittedName>
        <fullName evidence="2">Zinc-binding dehydrogenase</fullName>
    </submittedName>
</protein>
<evidence type="ECO:0000313" key="2">
    <source>
        <dbReference type="EMBL" id="MFH6982015.1"/>
    </source>
</evidence>
<dbReference type="InterPro" id="IPR013149">
    <property type="entry name" value="ADH-like_C"/>
</dbReference>
<dbReference type="SUPFAM" id="SSF51735">
    <property type="entry name" value="NAD(P)-binding Rossmann-fold domains"/>
    <property type="match status" value="1"/>
</dbReference>
<dbReference type="InterPro" id="IPR020843">
    <property type="entry name" value="ER"/>
</dbReference>
<dbReference type="PROSITE" id="PS01162">
    <property type="entry name" value="QOR_ZETA_CRYSTAL"/>
    <property type="match status" value="1"/>
</dbReference>
<accession>A0ABW7N2Z5</accession>
<dbReference type="Pfam" id="PF08240">
    <property type="entry name" value="ADH_N"/>
    <property type="match status" value="1"/>
</dbReference>
<dbReference type="Gene3D" id="3.90.180.10">
    <property type="entry name" value="Medium-chain alcohol dehydrogenases, catalytic domain"/>
    <property type="match status" value="1"/>
</dbReference>
<proteinExistence type="predicted"/>
<dbReference type="InterPro" id="IPR002364">
    <property type="entry name" value="Quin_OxRdtase/zeta-crystal_CS"/>
</dbReference>
<keyword evidence="3" id="KW-1185">Reference proteome</keyword>
<dbReference type="PANTHER" id="PTHR43677:SF4">
    <property type="entry name" value="QUINONE OXIDOREDUCTASE-LIKE PROTEIN 2"/>
    <property type="match status" value="1"/>
</dbReference>
<feature type="domain" description="Enoyl reductase (ER)" evidence="1">
    <location>
        <begin position="11"/>
        <end position="338"/>
    </location>
</feature>
<dbReference type="PANTHER" id="PTHR43677">
    <property type="entry name" value="SHORT-CHAIN DEHYDROGENASE/REDUCTASE"/>
    <property type="match status" value="1"/>
</dbReference>
<dbReference type="Pfam" id="PF00107">
    <property type="entry name" value="ADH_zinc_N"/>
    <property type="match status" value="1"/>
</dbReference>
<reference evidence="2 3" key="1">
    <citation type="journal article" date="2013" name="Int. J. Syst. Evol. Microbiol.">
        <title>Marinoscillum luteum sp. nov., isolated from marine sediment.</title>
        <authorList>
            <person name="Cha I.T."/>
            <person name="Park S.J."/>
            <person name="Kim S.J."/>
            <person name="Kim J.G."/>
            <person name="Jung M.Y."/>
            <person name="Shin K.S."/>
            <person name="Kwon K.K."/>
            <person name="Yang S.H."/>
            <person name="Seo Y.S."/>
            <person name="Rhee S.K."/>
        </authorList>
    </citation>
    <scope>NUCLEOTIDE SEQUENCE [LARGE SCALE GENOMIC DNA]</scope>
    <source>
        <strain evidence="2 3">KCTC 23939</strain>
    </source>
</reference>
<organism evidence="2 3">
    <name type="scientific">Marinoscillum luteum</name>
    <dbReference type="NCBI Taxonomy" id="861051"/>
    <lineage>
        <taxon>Bacteria</taxon>
        <taxon>Pseudomonadati</taxon>
        <taxon>Bacteroidota</taxon>
        <taxon>Cytophagia</taxon>
        <taxon>Cytophagales</taxon>
        <taxon>Reichenbachiellaceae</taxon>
        <taxon>Marinoscillum</taxon>
    </lineage>
</organism>
<dbReference type="Gene3D" id="3.40.50.720">
    <property type="entry name" value="NAD(P)-binding Rossmann-like Domain"/>
    <property type="match status" value="1"/>
</dbReference>
<name>A0ABW7N2Z5_9BACT</name>
<comment type="caution">
    <text evidence="2">The sequence shown here is derived from an EMBL/GenBank/DDBJ whole genome shotgun (WGS) entry which is preliminary data.</text>
</comment>
<dbReference type="RefSeq" id="WP_395415820.1">
    <property type="nucleotide sequence ID" value="NZ_JBIPKE010000008.1"/>
</dbReference>
<dbReference type="InterPro" id="IPR036291">
    <property type="entry name" value="NAD(P)-bd_dom_sf"/>
</dbReference>
<dbReference type="SUPFAM" id="SSF50129">
    <property type="entry name" value="GroES-like"/>
    <property type="match status" value="1"/>
</dbReference>
<gene>
    <name evidence="2" type="ORF">ACHKAR_01125</name>
</gene>